<comment type="caution">
    <text evidence="4">The sequence shown here is derived from an EMBL/GenBank/DDBJ whole genome shotgun (WGS) entry which is preliminary data.</text>
</comment>
<evidence type="ECO:0000313" key="5">
    <source>
        <dbReference type="Proteomes" id="UP000242699"/>
    </source>
</evidence>
<dbReference type="InterPro" id="IPR028098">
    <property type="entry name" value="Glyco_trans_4-like_N"/>
</dbReference>
<dbReference type="InterPro" id="IPR001296">
    <property type="entry name" value="Glyco_trans_1"/>
</dbReference>
<dbReference type="SUPFAM" id="SSF53448">
    <property type="entry name" value="Nucleotide-diphospho-sugar transferases"/>
    <property type="match status" value="1"/>
</dbReference>
<dbReference type="GO" id="GO:0016757">
    <property type="term" value="F:glycosyltransferase activity"/>
    <property type="evidence" value="ECO:0007669"/>
    <property type="project" value="InterPro"/>
</dbReference>
<dbReference type="InterPro" id="IPR029044">
    <property type="entry name" value="Nucleotide-diphossugar_trans"/>
</dbReference>
<evidence type="ECO:0008006" key="6">
    <source>
        <dbReference type="Google" id="ProtNLM"/>
    </source>
</evidence>
<dbReference type="Pfam" id="PF00534">
    <property type="entry name" value="Glycos_transf_1"/>
    <property type="match status" value="1"/>
</dbReference>
<dbReference type="Gene3D" id="3.40.50.2000">
    <property type="entry name" value="Glycogen Phosphorylase B"/>
    <property type="match status" value="2"/>
</dbReference>
<accession>A0A2T2WRA7</accession>
<feature type="region of interest" description="Disordered" evidence="1">
    <location>
        <begin position="185"/>
        <end position="207"/>
    </location>
</feature>
<evidence type="ECO:0000259" key="3">
    <source>
        <dbReference type="Pfam" id="PF13439"/>
    </source>
</evidence>
<protein>
    <recommendedName>
        <fullName evidence="6">Glycosyltransferase family 1 protein</fullName>
    </recommendedName>
</protein>
<evidence type="ECO:0000259" key="2">
    <source>
        <dbReference type="Pfam" id="PF00534"/>
    </source>
</evidence>
<dbReference type="Pfam" id="PF13439">
    <property type="entry name" value="Glyco_transf_4"/>
    <property type="match status" value="1"/>
</dbReference>
<organism evidence="4 5">
    <name type="scientific">Sulfobacillus benefaciens</name>
    <dbReference type="NCBI Taxonomy" id="453960"/>
    <lineage>
        <taxon>Bacteria</taxon>
        <taxon>Bacillati</taxon>
        <taxon>Bacillota</taxon>
        <taxon>Clostridia</taxon>
        <taxon>Eubacteriales</taxon>
        <taxon>Clostridiales Family XVII. Incertae Sedis</taxon>
        <taxon>Sulfobacillus</taxon>
    </lineage>
</organism>
<evidence type="ECO:0000313" key="4">
    <source>
        <dbReference type="EMBL" id="PSR24753.1"/>
    </source>
</evidence>
<dbReference type="EMBL" id="PXYT01000068">
    <property type="protein sequence ID" value="PSR24753.1"/>
    <property type="molecule type" value="Genomic_DNA"/>
</dbReference>
<reference evidence="4 5" key="1">
    <citation type="journal article" date="2014" name="BMC Genomics">
        <title>Comparison of environmental and isolate Sulfobacillus genomes reveals diverse carbon, sulfur, nitrogen, and hydrogen metabolisms.</title>
        <authorList>
            <person name="Justice N.B."/>
            <person name="Norman A."/>
            <person name="Brown C.T."/>
            <person name="Singh A."/>
            <person name="Thomas B.C."/>
            <person name="Banfield J.F."/>
        </authorList>
    </citation>
    <scope>NUCLEOTIDE SEQUENCE [LARGE SCALE GENOMIC DNA]</scope>
    <source>
        <strain evidence="4">AMDSBA1</strain>
    </source>
</reference>
<dbReference type="PANTHER" id="PTHR45947:SF3">
    <property type="entry name" value="SULFOQUINOVOSYL TRANSFERASE SQD2"/>
    <property type="match status" value="1"/>
</dbReference>
<dbReference type="PANTHER" id="PTHR45947">
    <property type="entry name" value="SULFOQUINOVOSYL TRANSFERASE SQD2"/>
    <property type="match status" value="1"/>
</dbReference>
<evidence type="ECO:0000256" key="1">
    <source>
        <dbReference type="SAM" id="MobiDB-lite"/>
    </source>
</evidence>
<dbReference type="CDD" id="cd03801">
    <property type="entry name" value="GT4_PimA-like"/>
    <property type="match status" value="1"/>
</dbReference>
<dbReference type="AlphaFoldDB" id="A0A2T2WRA7"/>
<feature type="compositionally biased region" description="Polar residues" evidence="1">
    <location>
        <begin position="197"/>
        <end position="207"/>
    </location>
</feature>
<proteinExistence type="predicted"/>
<name>A0A2T2WRA7_9FIRM</name>
<dbReference type="SUPFAM" id="SSF53756">
    <property type="entry name" value="UDP-Glycosyltransferase/glycogen phosphorylase"/>
    <property type="match status" value="1"/>
</dbReference>
<sequence>MNILLASRELPGINDGGGIGVYTLTWAKSLQKEGHYVRVVTSDPKHPVNLQNYPFAVEMIEEDRRFSHVAQGYSYALYQRLLALSRERHWDIIEFPDYLGEGYFTIKAKRLCGEFADTVLRVHGHMSLELCDVLNQEIPDSNRRTIHHMERYALRFCDVLTVPSQDLQSRYRHATGREVLLTRHPLPKLPLPPESESALQSTSQTRQNPDEPVILYVGRLEYRKGVDLLLKAAKVLWEQDLTFGLWLIGQDTRYQGRSFQKQLEALIPAPYHGYVHFAGDMSREQLSRYYAKAAAVVFPSRFENWPNVCLEAMSLGCPVIASKSGGMREMLSGGAGILVNPEHTPSFAMALQSVLEDSLLSAQLKDASLQAITHLDVRASDILAAVLPHASTSSREPKALERTRWPKISVIISPRNGEGSNGWEQTVDSIKQSGYPAYEIVAAHPNPLGSLDEWWPLEQIQGDFVLFLEAGEWITESFLYEAVTALERHPDIEAVYPMVQEDSILYRWQVPDDGTKARILLPGQSLIRPLVNRHALFRFLPEGEGMHPRDDTGVWRLLIQMVEDGVHPELLPVFGIGRVKTSESAWRRRLWHHQENKILGEGGFELALWYADEKTAAHFEHAAGNEPVQIIQWARRLSRRLPSPIAIPMKRLWKKWIRLPYEEDG</sequence>
<feature type="domain" description="Glycosyl transferase family 1" evidence="2">
    <location>
        <begin position="204"/>
        <end position="367"/>
    </location>
</feature>
<dbReference type="Proteomes" id="UP000242699">
    <property type="component" value="Unassembled WGS sequence"/>
</dbReference>
<gene>
    <name evidence="4" type="ORF">C7B43_18270</name>
</gene>
<feature type="domain" description="Glycosyltransferase subfamily 4-like N-terminal" evidence="3">
    <location>
        <begin position="17"/>
        <end position="174"/>
    </location>
</feature>
<dbReference type="InterPro" id="IPR050194">
    <property type="entry name" value="Glycosyltransferase_grp1"/>
</dbReference>